<dbReference type="STRING" id="226910.UCMB321_5683"/>
<evidence type="ECO:0000313" key="5">
    <source>
        <dbReference type="EMBL" id="KIH80554.1"/>
    </source>
</evidence>
<protein>
    <submittedName>
        <fullName evidence="5">Endonuclease</fullName>
    </submittedName>
</protein>
<comment type="caution">
    <text evidence="5">The sequence shown here is derived from an EMBL/GenBank/DDBJ whole genome shotgun (WGS) entry which is preliminary data.</text>
</comment>
<dbReference type="Proteomes" id="UP000031535">
    <property type="component" value="Unassembled WGS sequence"/>
</dbReference>
<dbReference type="InterPro" id="IPR001604">
    <property type="entry name" value="Endo_G_ENPP1-like_dom"/>
</dbReference>
<dbReference type="GO" id="GO:0003676">
    <property type="term" value="F:nucleic acid binding"/>
    <property type="evidence" value="ECO:0007669"/>
    <property type="project" value="InterPro"/>
</dbReference>
<dbReference type="GO" id="GO:0016787">
    <property type="term" value="F:hydrolase activity"/>
    <property type="evidence" value="ECO:0007669"/>
    <property type="project" value="InterPro"/>
</dbReference>
<keyword evidence="5" id="KW-0378">Hydrolase</keyword>
<evidence type="ECO:0000256" key="1">
    <source>
        <dbReference type="PIRSR" id="PIRSR640255-1"/>
    </source>
</evidence>
<evidence type="ECO:0000313" key="6">
    <source>
        <dbReference type="Proteomes" id="UP000031535"/>
    </source>
</evidence>
<dbReference type="SMART" id="SM00892">
    <property type="entry name" value="Endonuclease_NS"/>
    <property type="match status" value="1"/>
</dbReference>
<dbReference type="InterPro" id="IPR044925">
    <property type="entry name" value="His-Me_finger_sf"/>
</dbReference>
<dbReference type="AlphaFoldDB" id="A0A0C2E461"/>
<sequence length="225" mass="24724">MSNIVTLDKGGFVLTYDCTNHTALRYQYVLTADTGSVPRPSSFRLDPDLPSGCGQQSSAATYSSVSGWDRGHLVTSNHMDYDETYIRRANYMTNIVPQVGTFNRGIWKQAEEVAECYRDLATVHVYGGVVYNDPSNDYFEASHGIRTPDYFWKTVVTTNAAGETQAISWYIPNQAGLGNLDTYIRSINELEAEVGAESVNIPVSASVKAQKPAATWPKPSGCDLS</sequence>
<dbReference type="PANTHER" id="PTHR13966:SF5">
    <property type="entry name" value="ENDONUCLEASE G, MITOCHONDRIAL"/>
    <property type="match status" value="1"/>
</dbReference>
<dbReference type="Gene3D" id="3.40.570.10">
    <property type="entry name" value="Extracellular Endonuclease, subunit A"/>
    <property type="match status" value="1"/>
</dbReference>
<reference evidence="5 6" key="1">
    <citation type="submission" date="2015-01" db="EMBL/GenBank/DDBJ databases">
        <title>Complete genome of Pseudomonas batumici UCM B-321 producer of the batumin antibiotic with strong antistaphilococcal and potential anticancer activity.</title>
        <authorList>
            <person name="Klochko V.V."/>
            <person name="Zelena L.B."/>
            <person name="Elena K.A."/>
            <person name="Reva O.N."/>
        </authorList>
    </citation>
    <scope>NUCLEOTIDE SEQUENCE [LARGE SCALE GENOMIC DNA]</scope>
    <source>
        <strain evidence="5 6">UCM B-321</strain>
    </source>
</reference>
<accession>A0A0C2E461</accession>
<evidence type="ECO:0000259" key="3">
    <source>
        <dbReference type="SMART" id="SM00477"/>
    </source>
</evidence>
<dbReference type="InterPro" id="IPR020821">
    <property type="entry name" value="ENPP1-3/EXOG-like_nuc-like"/>
</dbReference>
<dbReference type="GO" id="GO:0004519">
    <property type="term" value="F:endonuclease activity"/>
    <property type="evidence" value="ECO:0007669"/>
    <property type="project" value="UniProtKB-KW"/>
</dbReference>
<dbReference type="SMART" id="SM00477">
    <property type="entry name" value="NUC"/>
    <property type="match status" value="1"/>
</dbReference>
<dbReference type="EMBL" id="JXDG01000111">
    <property type="protein sequence ID" value="KIH80554.1"/>
    <property type="molecule type" value="Genomic_DNA"/>
</dbReference>
<keyword evidence="2" id="KW-0479">Metal-binding</keyword>
<feature type="domain" description="DNA/RNA non-specific endonuclease/pyrophosphatase/phosphodiesterase" evidence="4">
    <location>
        <begin position="8"/>
        <end position="205"/>
    </location>
</feature>
<proteinExistence type="predicted"/>
<feature type="active site" description="Proton acceptor" evidence="1">
    <location>
        <position position="72"/>
    </location>
</feature>
<evidence type="ECO:0000256" key="2">
    <source>
        <dbReference type="PIRSR" id="PIRSR640255-2"/>
    </source>
</evidence>
<keyword evidence="5" id="KW-0255">Endonuclease</keyword>
<dbReference type="PANTHER" id="PTHR13966">
    <property type="entry name" value="ENDONUCLEASE RELATED"/>
    <property type="match status" value="1"/>
</dbReference>
<dbReference type="PATRIC" id="fig|226910.6.peg.5669"/>
<dbReference type="InterPro" id="IPR040255">
    <property type="entry name" value="Non-specific_endonuclease"/>
</dbReference>
<name>A0A0C2E461_9PSED</name>
<dbReference type="GO" id="GO:0046872">
    <property type="term" value="F:metal ion binding"/>
    <property type="evidence" value="ECO:0007669"/>
    <property type="project" value="UniProtKB-KW"/>
</dbReference>
<dbReference type="InterPro" id="IPR044929">
    <property type="entry name" value="DNA/RNA_non-sp_Endonuclease_sf"/>
</dbReference>
<organism evidence="5 6">
    <name type="scientific">Pseudomonas batumici</name>
    <dbReference type="NCBI Taxonomy" id="226910"/>
    <lineage>
        <taxon>Bacteria</taxon>
        <taxon>Pseudomonadati</taxon>
        <taxon>Pseudomonadota</taxon>
        <taxon>Gammaproteobacteria</taxon>
        <taxon>Pseudomonadales</taxon>
        <taxon>Pseudomonadaceae</taxon>
        <taxon>Pseudomonas</taxon>
    </lineage>
</organism>
<keyword evidence="6" id="KW-1185">Reference proteome</keyword>
<gene>
    <name evidence="5" type="ORF">UCMB321_5683</name>
</gene>
<dbReference type="SUPFAM" id="SSF54060">
    <property type="entry name" value="His-Me finger endonucleases"/>
    <property type="match status" value="1"/>
</dbReference>
<evidence type="ECO:0000259" key="4">
    <source>
        <dbReference type="SMART" id="SM00892"/>
    </source>
</evidence>
<feature type="binding site" evidence="2">
    <location>
        <position position="103"/>
    </location>
    <ligand>
        <name>Mg(2+)</name>
        <dbReference type="ChEBI" id="CHEBI:18420"/>
        <note>catalytic</note>
    </ligand>
</feature>
<dbReference type="Pfam" id="PF01223">
    <property type="entry name" value="Endonuclease_NS"/>
    <property type="match status" value="1"/>
</dbReference>
<feature type="domain" description="ENPP1-3/EXOG-like endonuclease/phosphodiesterase" evidence="3">
    <location>
        <begin position="9"/>
        <end position="205"/>
    </location>
</feature>
<keyword evidence="5" id="KW-0540">Nuclease</keyword>